<dbReference type="STRING" id="1798704.A3J93_05115"/>
<sequence length="303" mass="33516">MKNTKTIALLLIVAILIGIRAVKTFIIDNHSIVNPPKNTPKIATPTTSQTETPTAEIKITPSKQNIQNINITIPPIATSTKTTASIEIKTPPTNPITQIIKKITGNSCANNPNPIFTHHLTDTSKIINIVIPPNFVGTELKTHSYIETDHTKVPLYAPTDMTLVTGAYYVQGPYRLDFQVSCEVTLRLMHITDPIQTIKDVFLSEPASDSRDQQIKNKVDFKAGDLIGYTTGTNVAGNWDFGLYNSATKNKYADDSKLNWSTIHTTAVCPYDYFAPELKTVYTSRYNLRVNDGAKPDGESFCK</sequence>
<comment type="caution">
    <text evidence="1">The sequence shown here is derived from an EMBL/GenBank/DDBJ whole genome shotgun (WGS) entry which is preliminary data.</text>
</comment>
<reference evidence="1 2" key="1">
    <citation type="journal article" date="2016" name="Nat. Commun.">
        <title>Thousands of microbial genomes shed light on interconnected biogeochemical processes in an aquifer system.</title>
        <authorList>
            <person name="Anantharaman K."/>
            <person name="Brown C.T."/>
            <person name="Hug L.A."/>
            <person name="Sharon I."/>
            <person name="Castelle C.J."/>
            <person name="Probst A.J."/>
            <person name="Thomas B.C."/>
            <person name="Singh A."/>
            <person name="Wilkins M.J."/>
            <person name="Karaoz U."/>
            <person name="Brodie E.L."/>
            <person name="Williams K.H."/>
            <person name="Hubbard S.S."/>
            <person name="Banfield J.F."/>
        </authorList>
    </citation>
    <scope>NUCLEOTIDE SEQUENCE [LARGE SCALE GENOMIC DNA]</scope>
</reference>
<name>A0A1F6NV20_9BACT</name>
<evidence type="ECO:0000313" key="2">
    <source>
        <dbReference type="Proteomes" id="UP000177907"/>
    </source>
</evidence>
<accession>A0A1F6NV20</accession>
<gene>
    <name evidence="1" type="ORF">A3J93_05115</name>
</gene>
<dbReference type="AlphaFoldDB" id="A0A1F6NV20"/>
<protein>
    <submittedName>
        <fullName evidence="1">Uncharacterized protein</fullName>
    </submittedName>
</protein>
<dbReference type="Proteomes" id="UP000177907">
    <property type="component" value="Unassembled WGS sequence"/>
</dbReference>
<proteinExistence type="predicted"/>
<evidence type="ECO:0000313" key="1">
    <source>
        <dbReference type="EMBL" id="OGH87786.1"/>
    </source>
</evidence>
<dbReference type="EMBL" id="MFQZ01000009">
    <property type="protein sequence ID" value="OGH87786.1"/>
    <property type="molecule type" value="Genomic_DNA"/>
</dbReference>
<organism evidence="1 2">
    <name type="scientific">Candidatus Magasanikbacteria bacterium RIFOXYC2_FULL_42_28</name>
    <dbReference type="NCBI Taxonomy" id="1798704"/>
    <lineage>
        <taxon>Bacteria</taxon>
        <taxon>Candidatus Magasanikiibacteriota</taxon>
    </lineage>
</organism>